<keyword evidence="2" id="KW-1185">Reference proteome</keyword>
<dbReference type="EMBL" id="BSXV01000990">
    <property type="protein sequence ID" value="GME91359.1"/>
    <property type="molecule type" value="Genomic_DNA"/>
</dbReference>
<dbReference type="Proteomes" id="UP001165101">
    <property type="component" value="Unassembled WGS sequence"/>
</dbReference>
<name>A0ACB5TLZ8_CANBO</name>
<proteinExistence type="predicted"/>
<accession>A0ACB5TLZ8</accession>
<comment type="caution">
    <text evidence="1">The sequence shown here is derived from an EMBL/GenBank/DDBJ whole genome shotgun (WGS) entry which is preliminary data.</text>
</comment>
<gene>
    <name evidence="1" type="ORF">Cboi01_000226700</name>
</gene>
<reference evidence="1" key="1">
    <citation type="submission" date="2023-04" db="EMBL/GenBank/DDBJ databases">
        <title>Candida boidinii NBRC 1967.</title>
        <authorList>
            <person name="Ichikawa N."/>
            <person name="Sato H."/>
            <person name="Tonouchi N."/>
        </authorList>
    </citation>
    <scope>NUCLEOTIDE SEQUENCE</scope>
    <source>
        <strain evidence="1">NBRC 1967</strain>
    </source>
</reference>
<evidence type="ECO:0000313" key="2">
    <source>
        <dbReference type="Proteomes" id="UP001165101"/>
    </source>
</evidence>
<organism evidence="1 2">
    <name type="scientific">Candida boidinii</name>
    <name type="common">Yeast</name>
    <dbReference type="NCBI Taxonomy" id="5477"/>
    <lineage>
        <taxon>Eukaryota</taxon>
        <taxon>Fungi</taxon>
        <taxon>Dikarya</taxon>
        <taxon>Ascomycota</taxon>
        <taxon>Saccharomycotina</taxon>
        <taxon>Pichiomycetes</taxon>
        <taxon>Pichiales</taxon>
        <taxon>Pichiaceae</taxon>
        <taxon>Ogataea</taxon>
        <taxon>Ogataea/Candida clade</taxon>
    </lineage>
</organism>
<sequence length="478" mass="54940">MIRLATGRSINRSVKIVASTATSTTQVRAFTNSSVNYGKSFSKKSTYDSSKNKKGSGKDLNFSKLLIKSNFKSKAKDQEIINTYENFSINSINNELNNNKIFKYNELILKKLYISGSFVSNQYNELYSKPITLLRELETNKILEFFNNTLNNESKKNRLILTGESGSGKSTLITQFQSLVLENENSILLPLTNTESLVNGKFDFKLNQESNLYDQQRISKNLLRKFKSLNEDNLKKIKLSNDYTPKLESPTNSSSISNGLQTFQKNESNLFELIEYSLKNSSKINNTLVFVKIIEELTIQSNFNIYLTIDNFNALTQFSMTNYRDTKNKFIYFQNFQIIKTLTDLISGELSFKKGGILLSTSGLYKNNDTIKIAINEIEPNHYSKFNEWDKNFTNKLNLNNGLKNLKISNFNLPQIKSLMNEFFKLNLIHNEYNLNENLINLNNDNELFLNKFSEKKYIISGNGNPRSLIKSCVFSYV</sequence>
<evidence type="ECO:0000313" key="1">
    <source>
        <dbReference type="EMBL" id="GME91359.1"/>
    </source>
</evidence>
<protein>
    <submittedName>
        <fullName evidence="1">Unnamed protein product</fullName>
    </submittedName>
</protein>